<sequence length="310" mass="33486">MTPVLTPRQDLALRVLAAAALVLFAVCGGLVFFLLRAWAGMLEDTREIGIPALHAARILPHLALEVTLGLLAGLLALGLVGFRAWAAGLPNWDDWAARRAFTAATQGFRWVLGLGVLVFVGVRLWAVGQPQPTTQLLPAGLYAFITVVLAVTLTGPILGLLWRGFGGLSRWAGRVGPWQRQPGPSGALHRALRDATSPLKYAAALLLGLGLWMLPATLFQVTTSAYHITDFDEVLAGQLQPMIAVLVGLLLTTGFTLVLWRSLARQVCHTLDAQRSLVSELIYRSPVAEVDRAVRETPASVLRRAVRSPY</sequence>
<feature type="transmembrane region" description="Helical" evidence="1">
    <location>
        <begin position="107"/>
        <end position="127"/>
    </location>
</feature>
<accession>A0A7X1TR19</accession>
<reference evidence="2 3" key="1">
    <citation type="submission" date="2019-10" db="EMBL/GenBank/DDBJ databases">
        <title>Deinococcus sp. isolated from soil.</title>
        <authorList>
            <person name="Li Y."/>
            <person name="Wang J."/>
        </authorList>
    </citation>
    <scope>NUCLEOTIDE SEQUENCE [LARGE SCALE GENOMIC DNA]</scope>
    <source>
        <strain evidence="2 3">SDU3-2</strain>
    </source>
</reference>
<keyword evidence="1" id="KW-0472">Membrane</keyword>
<feature type="transmembrane region" description="Helical" evidence="1">
    <location>
        <begin position="58"/>
        <end position="86"/>
    </location>
</feature>
<evidence type="ECO:0000313" key="2">
    <source>
        <dbReference type="EMBL" id="MPY66358.1"/>
    </source>
</evidence>
<keyword evidence="3" id="KW-1185">Reference proteome</keyword>
<organism evidence="2 3">
    <name type="scientific">Deinococcus terrestris</name>
    <dbReference type="NCBI Taxonomy" id="2651870"/>
    <lineage>
        <taxon>Bacteria</taxon>
        <taxon>Thermotogati</taxon>
        <taxon>Deinococcota</taxon>
        <taxon>Deinococci</taxon>
        <taxon>Deinococcales</taxon>
        <taxon>Deinococcaceae</taxon>
        <taxon>Deinococcus</taxon>
    </lineage>
</organism>
<evidence type="ECO:0000256" key="1">
    <source>
        <dbReference type="SAM" id="Phobius"/>
    </source>
</evidence>
<feature type="transmembrane region" description="Helical" evidence="1">
    <location>
        <begin position="239"/>
        <end position="260"/>
    </location>
</feature>
<name>A0A7X1TR19_9DEIO</name>
<dbReference type="RefSeq" id="WP_152870371.1">
    <property type="nucleotide sequence ID" value="NZ_WBSL01000002.1"/>
</dbReference>
<proteinExistence type="predicted"/>
<gene>
    <name evidence="2" type="ORF">F8S09_06545</name>
</gene>
<dbReference type="AlphaFoldDB" id="A0A7X1TR19"/>
<keyword evidence="1" id="KW-0812">Transmembrane</keyword>
<dbReference type="Proteomes" id="UP000484842">
    <property type="component" value="Unassembled WGS sequence"/>
</dbReference>
<dbReference type="EMBL" id="WBSL01000002">
    <property type="protein sequence ID" value="MPY66358.1"/>
    <property type="molecule type" value="Genomic_DNA"/>
</dbReference>
<feature type="transmembrane region" description="Helical" evidence="1">
    <location>
        <begin position="199"/>
        <end position="219"/>
    </location>
</feature>
<protein>
    <submittedName>
        <fullName evidence="2">Uncharacterized protein</fullName>
    </submittedName>
</protein>
<keyword evidence="1" id="KW-1133">Transmembrane helix</keyword>
<comment type="caution">
    <text evidence="2">The sequence shown here is derived from an EMBL/GenBank/DDBJ whole genome shotgun (WGS) entry which is preliminary data.</text>
</comment>
<feature type="transmembrane region" description="Helical" evidence="1">
    <location>
        <begin position="139"/>
        <end position="162"/>
    </location>
</feature>
<evidence type="ECO:0000313" key="3">
    <source>
        <dbReference type="Proteomes" id="UP000484842"/>
    </source>
</evidence>
<feature type="transmembrane region" description="Helical" evidence="1">
    <location>
        <begin position="12"/>
        <end position="38"/>
    </location>
</feature>